<evidence type="ECO:0000313" key="3">
    <source>
        <dbReference type="EMBL" id="PVX27889.1"/>
    </source>
</evidence>
<keyword evidence="4" id="KW-1185">Reference proteome</keyword>
<dbReference type="SMART" id="SM00487">
    <property type="entry name" value="DEXDc"/>
    <property type="match status" value="1"/>
</dbReference>
<dbReference type="GO" id="GO:0005524">
    <property type="term" value="F:ATP binding"/>
    <property type="evidence" value="ECO:0007669"/>
    <property type="project" value="InterPro"/>
</dbReference>
<dbReference type="InterPro" id="IPR013670">
    <property type="entry name" value="EcoEI_R_C_dom"/>
</dbReference>
<dbReference type="GO" id="GO:0016787">
    <property type="term" value="F:hydrolase activity"/>
    <property type="evidence" value="ECO:0007669"/>
    <property type="project" value="InterPro"/>
</dbReference>
<dbReference type="AlphaFoldDB" id="A0A2U0S990"/>
<dbReference type="Proteomes" id="UP000245890">
    <property type="component" value="Unassembled WGS sequence"/>
</dbReference>
<dbReference type="CDD" id="cd18799">
    <property type="entry name" value="SF2_C_EcoAI-like"/>
    <property type="match status" value="1"/>
</dbReference>
<dbReference type="SUPFAM" id="SSF52540">
    <property type="entry name" value="P-loop containing nucleoside triphosphate hydrolases"/>
    <property type="match status" value="1"/>
</dbReference>
<proteinExistence type="predicted"/>
<evidence type="ECO:0000259" key="2">
    <source>
        <dbReference type="PROSITE" id="PS51192"/>
    </source>
</evidence>
<dbReference type="PANTHER" id="PTHR47396:SF1">
    <property type="entry name" value="ATP-DEPENDENT HELICASE IRC3-RELATED"/>
    <property type="match status" value="1"/>
</dbReference>
<keyword evidence="1" id="KW-0175">Coiled coil</keyword>
<dbReference type="OrthoDB" id="9803459at2"/>
<dbReference type="PROSITE" id="PS51192">
    <property type="entry name" value="HELICASE_ATP_BIND_1"/>
    <property type="match status" value="1"/>
</dbReference>
<dbReference type="Pfam" id="PF00271">
    <property type="entry name" value="Helicase_C"/>
    <property type="match status" value="1"/>
</dbReference>
<dbReference type="EMBL" id="QENQ01000014">
    <property type="protein sequence ID" value="PVX27889.1"/>
    <property type="molecule type" value="Genomic_DNA"/>
</dbReference>
<dbReference type="RefSeq" id="WP_116471066.1">
    <property type="nucleotide sequence ID" value="NZ_QENQ01000014.1"/>
</dbReference>
<dbReference type="CDD" id="cd18032">
    <property type="entry name" value="DEXHc_RE_I_III_res"/>
    <property type="match status" value="1"/>
</dbReference>
<keyword evidence="3" id="KW-0255">Endonuclease</keyword>
<dbReference type="GO" id="GO:0004519">
    <property type="term" value="F:endonuclease activity"/>
    <property type="evidence" value="ECO:0007669"/>
    <property type="project" value="UniProtKB-KW"/>
</dbReference>
<dbReference type="Gene3D" id="3.40.50.300">
    <property type="entry name" value="P-loop containing nucleotide triphosphate hydrolases"/>
    <property type="match status" value="2"/>
</dbReference>
<dbReference type="InterPro" id="IPR014001">
    <property type="entry name" value="Helicase_ATP-bd"/>
</dbReference>
<dbReference type="SMART" id="SM00490">
    <property type="entry name" value="HELICc"/>
    <property type="match status" value="1"/>
</dbReference>
<dbReference type="InterPro" id="IPR050742">
    <property type="entry name" value="Helicase_Restrict-Modif_Enz"/>
</dbReference>
<keyword evidence="3" id="KW-0540">Nuclease</keyword>
<dbReference type="NCBIfam" id="NF008521">
    <property type="entry name" value="PRK11448.1"/>
    <property type="match status" value="1"/>
</dbReference>
<dbReference type="Pfam" id="PF04851">
    <property type="entry name" value="ResIII"/>
    <property type="match status" value="1"/>
</dbReference>
<dbReference type="Gene3D" id="3.90.1570.30">
    <property type="match status" value="1"/>
</dbReference>
<dbReference type="InterPro" id="IPR027417">
    <property type="entry name" value="P-loop_NTPase"/>
</dbReference>
<dbReference type="PANTHER" id="PTHR47396">
    <property type="entry name" value="TYPE I RESTRICTION ENZYME ECOKI R PROTEIN"/>
    <property type="match status" value="1"/>
</dbReference>
<organism evidence="3 4">
    <name type="scientific">Sphingomonas pokkalii</name>
    <dbReference type="NCBI Taxonomy" id="2175090"/>
    <lineage>
        <taxon>Bacteria</taxon>
        <taxon>Pseudomonadati</taxon>
        <taxon>Pseudomonadota</taxon>
        <taxon>Alphaproteobacteria</taxon>
        <taxon>Sphingomonadales</taxon>
        <taxon>Sphingomonadaceae</taxon>
        <taxon>Sphingomonas</taxon>
    </lineage>
</organism>
<feature type="coiled-coil region" evidence="1">
    <location>
        <begin position="156"/>
        <end position="193"/>
    </location>
</feature>
<evidence type="ECO:0000313" key="4">
    <source>
        <dbReference type="Proteomes" id="UP000245890"/>
    </source>
</evidence>
<feature type="domain" description="Helicase ATP-binding" evidence="2">
    <location>
        <begin position="447"/>
        <end position="632"/>
    </location>
</feature>
<comment type="caution">
    <text evidence="3">The sequence shown here is derived from an EMBL/GenBank/DDBJ whole genome shotgun (WGS) entry which is preliminary data.</text>
</comment>
<dbReference type="InterPro" id="IPR025285">
    <property type="entry name" value="DUF4145"/>
</dbReference>
<dbReference type="Pfam" id="PF08463">
    <property type="entry name" value="EcoEI_R_C"/>
    <property type="match status" value="1"/>
</dbReference>
<dbReference type="Pfam" id="PF13643">
    <property type="entry name" value="DUF4145"/>
    <property type="match status" value="1"/>
</dbReference>
<dbReference type="GO" id="GO:0006304">
    <property type="term" value="P:DNA modification"/>
    <property type="evidence" value="ECO:0007669"/>
    <property type="project" value="InterPro"/>
</dbReference>
<gene>
    <name evidence="3" type="ORF">DD559_19505</name>
</gene>
<name>A0A2U0S990_9SPHN</name>
<protein>
    <submittedName>
        <fullName evidence="3">Type I restriction-modification system endonuclease</fullName>
    </submittedName>
</protein>
<dbReference type="InterPro" id="IPR001650">
    <property type="entry name" value="Helicase_C-like"/>
</dbReference>
<reference evidence="3 4" key="1">
    <citation type="submission" date="2018-05" db="EMBL/GenBank/DDBJ databases">
        <title>Description of Sphingomonas pokkalii sp nov, isolated from the rhizosphere of saline tolerant pokkali rice and its draft genome analysis.</title>
        <authorList>
            <person name="Menon R."/>
            <person name="Kumari S."/>
            <person name="Rameshkumar N."/>
        </authorList>
    </citation>
    <scope>NUCLEOTIDE SEQUENCE [LARGE SCALE GENOMIC DNA]</scope>
    <source>
        <strain evidence="3 4">L3B27</strain>
    </source>
</reference>
<dbReference type="GO" id="GO:0003677">
    <property type="term" value="F:DNA binding"/>
    <property type="evidence" value="ECO:0007669"/>
    <property type="project" value="InterPro"/>
</dbReference>
<keyword evidence="3" id="KW-0378">Hydrolase</keyword>
<accession>A0A2U0S990</accession>
<sequence>MDLASGYVWRVTGGSANFGFLAATDDRLCRLGTLAERYFLDDAPTALAKLRLFAELMAKEIAAAHALLPLGKPSFDEVLSALRRRSVLPQEALNIFHFLRRTGNAAVHENAGSAREALAGLKIARELAIWYHKVYNKQAGFDPGPFIPPAAPLAPSADLLKELAELREVADRSKNAEAAARLAAADAEAARREALLLAGKREEEAAFWENFARETEAKAKAAEAAVIATQQAAEAEPAAERDVLAAVAANVPIDLDERDTRVLVDEQLRAAGWEADSVRLDYRKGARPEYGRAMVIAEWPTKSGDVDYALFVDGRCVGVIEAKRRVKDVPGHLPQAQRYARDITLDPDALPQGGPWIDGDARYRVPFVFATNGRPYVKQLATKSGIWFWNARTREAPRAIAEWFSPQDLVERLEQEIGDPLAKVAERELGVSGLRPYQEQAITAVNEAIAAGQRAILLSMATGTGKTRLAIALMYELLRAKRFRRILFLVDRSALGRQTLDAMATTDTAGFLKFDQVFPVADLEAKFPEATTRVQVATVQAMVRRLFDETGDGERPTPGTYDLIIVDEAHRGYTLDAELREEDLGFRTLDDYLSAYRRVLDYFDATTVALTATPALHTREIFGPAVFHYGYRQAVIDGYLIDHRPPRRITTALSQTGIVFDKGDEVSVYDPRTGELNLIDLPDQVDFEVSEFNKKVYTEAFNRAVAQAIALECPPDQPGKTLLFATREDHANLLVDALKQALRDEYGPQPDDLVMKITGRNDRPLDDIKKFKNDPRPKYVVTVDLLTTGVDVPAITNLVFVRRVNSRILYDQMIGRATRRCDEIGKDYFRIFDAVDIYANLQDFTDMRPVVTDPALSFAELVRDLERAPTEPDQAIVRDQIVVKLRGALKRLDEDRRTALEQVLGSLPALPNRLKDAPPADTLALFRQHPKLAAVLDTPTRRTNDGIYVSEHDDELVSVEDDYGDKASPADYISGFEAFVRDNMNAVPALIAATQRPRDLTRAELKEIAVLLDGQGYSEAALRQAYGRVRNADIAAHIIGFVRQAALGDPLVPYAVRVENGVQKILAGRDWTPVQRRWLQRIGRALKEQPVGDPAMLADPLFAQNGGFPVIDQQFDHKLAEVLMDLNAAIWDSGAAA</sequence>
<dbReference type="GO" id="GO:0005829">
    <property type="term" value="C:cytosol"/>
    <property type="evidence" value="ECO:0007669"/>
    <property type="project" value="TreeGrafter"/>
</dbReference>
<evidence type="ECO:0000256" key="1">
    <source>
        <dbReference type="SAM" id="Coils"/>
    </source>
</evidence>
<dbReference type="InterPro" id="IPR006935">
    <property type="entry name" value="Helicase/UvrB_N"/>
</dbReference>